<organism evidence="12 13">
    <name type="scientific">Botrytis elliptica</name>
    <dbReference type="NCBI Taxonomy" id="278938"/>
    <lineage>
        <taxon>Eukaryota</taxon>
        <taxon>Fungi</taxon>
        <taxon>Dikarya</taxon>
        <taxon>Ascomycota</taxon>
        <taxon>Pezizomycotina</taxon>
        <taxon>Leotiomycetes</taxon>
        <taxon>Helotiales</taxon>
        <taxon>Sclerotiniaceae</taxon>
        <taxon>Botrytis</taxon>
    </lineage>
</organism>
<dbReference type="GO" id="GO:0008270">
    <property type="term" value="F:zinc ion binding"/>
    <property type="evidence" value="ECO:0007669"/>
    <property type="project" value="UniProtKB-KW"/>
</dbReference>
<evidence type="ECO:0000256" key="3">
    <source>
        <dbReference type="ARBA" id="ARBA00022490"/>
    </source>
</evidence>
<gene>
    <name evidence="12" type="ORF">BELL_0007g00260</name>
</gene>
<keyword evidence="6" id="KW-0863">Zinc-finger</keyword>
<evidence type="ECO:0000256" key="8">
    <source>
        <dbReference type="ARBA" id="ARBA00023242"/>
    </source>
</evidence>
<dbReference type="FunFam" id="3.30.160.60:FF:000299">
    <property type="entry name" value="Zinc finger protein 593"/>
    <property type="match status" value="1"/>
</dbReference>
<dbReference type="InterPro" id="IPR003604">
    <property type="entry name" value="Matrin/U1-like-C_Znf_C2H2"/>
</dbReference>
<comment type="similarity">
    <text evidence="9">Belongs to the ZNF593/BUD20 C2H2-type zinc-finger protein family.</text>
</comment>
<evidence type="ECO:0000256" key="6">
    <source>
        <dbReference type="ARBA" id="ARBA00022771"/>
    </source>
</evidence>
<dbReference type="GO" id="GO:0005634">
    <property type="term" value="C:nucleus"/>
    <property type="evidence" value="ECO:0007669"/>
    <property type="project" value="UniProtKB-SubCell"/>
</dbReference>
<feature type="domain" description="C2H2-type" evidence="11">
    <location>
        <begin position="100"/>
        <end position="122"/>
    </location>
</feature>
<dbReference type="PANTHER" id="PTHR46095:SF1">
    <property type="entry name" value="ZINC FINGER PROTEIN 593"/>
    <property type="match status" value="1"/>
</dbReference>
<dbReference type="AlphaFoldDB" id="A0A4Z1K3H1"/>
<dbReference type="InterPro" id="IPR022755">
    <property type="entry name" value="Znf_C2H2_jaz"/>
</dbReference>
<dbReference type="GO" id="GO:0042254">
    <property type="term" value="P:ribosome biogenesis"/>
    <property type="evidence" value="ECO:0007669"/>
    <property type="project" value="UniProtKB-KW"/>
</dbReference>
<accession>A0A4Z1K3H1</accession>
<evidence type="ECO:0000313" key="12">
    <source>
        <dbReference type="EMBL" id="TGO80435.1"/>
    </source>
</evidence>
<keyword evidence="3" id="KW-0963">Cytoplasm</keyword>
<comment type="caution">
    <text evidence="12">The sequence shown here is derived from an EMBL/GenBank/DDBJ whole genome shotgun (WGS) entry which is preliminary data.</text>
</comment>
<keyword evidence="4" id="KW-0690">Ribosome biogenesis</keyword>
<dbReference type="GO" id="GO:0043021">
    <property type="term" value="F:ribonucleoprotein complex binding"/>
    <property type="evidence" value="ECO:0007669"/>
    <property type="project" value="UniProtKB-ARBA"/>
</dbReference>
<dbReference type="Gene3D" id="3.30.160.60">
    <property type="entry name" value="Classic Zinc Finger"/>
    <property type="match status" value="1"/>
</dbReference>
<feature type="region of interest" description="Disordered" evidence="10">
    <location>
        <begin position="1"/>
        <end position="20"/>
    </location>
</feature>
<evidence type="ECO:0000256" key="10">
    <source>
        <dbReference type="SAM" id="MobiDB-lite"/>
    </source>
</evidence>
<keyword evidence="13" id="KW-1185">Reference proteome</keyword>
<dbReference type="InterPro" id="IPR051879">
    <property type="entry name" value="C2H2-ZF_Maturation_Protein"/>
</dbReference>
<dbReference type="InterPro" id="IPR013087">
    <property type="entry name" value="Znf_C2H2_type"/>
</dbReference>
<comment type="subcellular location">
    <subcellularLocation>
        <location evidence="2">Cytoplasm</location>
    </subcellularLocation>
    <subcellularLocation>
        <location evidence="1">Nucleus</location>
    </subcellularLocation>
</comment>
<proteinExistence type="inferred from homology"/>
<evidence type="ECO:0000256" key="4">
    <source>
        <dbReference type="ARBA" id="ARBA00022517"/>
    </source>
</evidence>
<keyword evidence="7" id="KW-0862">Zinc</keyword>
<evidence type="ECO:0000256" key="7">
    <source>
        <dbReference type="ARBA" id="ARBA00022833"/>
    </source>
</evidence>
<dbReference type="PROSITE" id="PS00028">
    <property type="entry name" value="ZINC_FINGER_C2H2_1"/>
    <property type="match status" value="1"/>
</dbReference>
<evidence type="ECO:0000256" key="5">
    <source>
        <dbReference type="ARBA" id="ARBA00022723"/>
    </source>
</evidence>
<dbReference type="GO" id="GO:0005737">
    <property type="term" value="C:cytoplasm"/>
    <property type="evidence" value="ECO:0007669"/>
    <property type="project" value="UniProtKB-SubCell"/>
</dbReference>
<evidence type="ECO:0000256" key="9">
    <source>
        <dbReference type="ARBA" id="ARBA00038064"/>
    </source>
</evidence>
<dbReference type="STRING" id="278938.A0A4Z1K3H1"/>
<reference evidence="12 13" key="1">
    <citation type="submission" date="2017-12" db="EMBL/GenBank/DDBJ databases">
        <title>Comparative genomics of Botrytis spp.</title>
        <authorList>
            <person name="Valero-Jimenez C.A."/>
            <person name="Tapia P."/>
            <person name="Veloso J."/>
            <person name="Silva-Moreno E."/>
            <person name="Staats M."/>
            <person name="Valdes J.H."/>
            <person name="Van Kan J.A.L."/>
        </authorList>
    </citation>
    <scope>NUCLEOTIDE SEQUENCE [LARGE SCALE GENOMIC DNA]</scope>
    <source>
        <strain evidence="12 13">Be9601</strain>
    </source>
</reference>
<evidence type="ECO:0000313" key="13">
    <source>
        <dbReference type="Proteomes" id="UP000297229"/>
    </source>
</evidence>
<dbReference type="SMART" id="SM00451">
    <property type="entry name" value="ZnF_U1"/>
    <property type="match status" value="1"/>
</dbReference>
<dbReference type="InterPro" id="IPR036236">
    <property type="entry name" value="Znf_C2H2_sf"/>
</dbReference>
<sequence>MASASASKTNPNFRRDRWSGAFQNRSKLPHSLPDLTVKPRRLGQMHHVGLVFQSGSSDKWDEHQGDLDQISADIRSPKHLAQHKGSKAAEDLPGLGKWYCIECAKWYESENSMLSHLKGKPHKRRVKALKEGPYTQRDAEAAIGQGPADNGKRNKALDVEVEMENSGFIDDQET</sequence>
<evidence type="ECO:0000256" key="2">
    <source>
        <dbReference type="ARBA" id="ARBA00004496"/>
    </source>
</evidence>
<dbReference type="EMBL" id="PQXM01000007">
    <property type="protein sequence ID" value="TGO80435.1"/>
    <property type="molecule type" value="Genomic_DNA"/>
</dbReference>
<dbReference type="PANTHER" id="PTHR46095">
    <property type="entry name" value="ZINC FINGER PROTEIN 593"/>
    <property type="match status" value="1"/>
</dbReference>
<feature type="compositionally biased region" description="Polar residues" evidence="10">
    <location>
        <begin position="1"/>
        <end position="12"/>
    </location>
</feature>
<name>A0A4Z1K3H1_9HELO</name>
<evidence type="ECO:0000256" key="1">
    <source>
        <dbReference type="ARBA" id="ARBA00004123"/>
    </source>
</evidence>
<dbReference type="Pfam" id="PF12171">
    <property type="entry name" value="zf-C2H2_jaz"/>
    <property type="match status" value="1"/>
</dbReference>
<protein>
    <recommendedName>
        <fullName evidence="11">C2H2-type domain-containing protein</fullName>
    </recommendedName>
</protein>
<dbReference type="SUPFAM" id="SSF57667">
    <property type="entry name" value="beta-beta-alpha zinc fingers"/>
    <property type="match status" value="1"/>
</dbReference>
<dbReference type="GO" id="GO:0003676">
    <property type="term" value="F:nucleic acid binding"/>
    <property type="evidence" value="ECO:0007669"/>
    <property type="project" value="InterPro"/>
</dbReference>
<feature type="region of interest" description="Disordered" evidence="10">
    <location>
        <begin position="131"/>
        <end position="154"/>
    </location>
</feature>
<evidence type="ECO:0000259" key="11">
    <source>
        <dbReference type="PROSITE" id="PS00028"/>
    </source>
</evidence>
<keyword evidence="5" id="KW-0479">Metal-binding</keyword>
<keyword evidence="8" id="KW-0539">Nucleus</keyword>
<dbReference type="Proteomes" id="UP000297229">
    <property type="component" value="Unassembled WGS sequence"/>
</dbReference>